<gene>
    <name evidence="1" type="ORF">C2G38_2244106</name>
</gene>
<protein>
    <submittedName>
        <fullName evidence="1">Uncharacterized protein</fullName>
    </submittedName>
</protein>
<dbReference type="EMBL" id="QKWP01000375">
    <property type="protein sequence ID" value="RIB21192.1"/>
    <property type="molecule type" value="Genomic_DNA"/>
</dbReference>
<dbReference type="AlphaFoldDB" id="A0A397VGU6"/>
<accession>A0A397VGU6</accession>
<comment type="caution">
    <text evidence="1">The sequence shown here is derived from an EMBL/GenBank/DDBJ whole genome shotgun (WGS) entry which is preliminary data.</text>
</comment>
<evidence type="ECO:0000313" key="1">
    <source>
        <dbReference type="EMBL" id="RIB21192.1"/>
    </source>
</evidence>
<sequence>MSSPNILSKASKRNLHKKELRTIKKAKIEKSDSPIVGEGDFTLNSSANQIEETNIFYDSLKGYFSPFEAGLGSDEERKTERASRLTLSYKIRNDSNHKTQAKTRQSTKDEAREYIHTRWISEDFFSSDIKSTKISQPYTLIDPKFTFVKKFLERRQQRLITLSLPPQIIQPTPIDYSEIPIQYMTLLESEIFNEGSSNSTPEHRSSKNKLDKANEITKNVAIGNKFEGYYHVFNPQCFKNSFGETIADFFDLPNTMLIEDTRMVVNQYYNHNINNKKHQSKEFKKELVVHFGAFTGNNSEPYTTANTASNHCSEHRKSKLNLGPNVPKSFGAFPTIAINFNVISQFYRDLKDHRNTLCVVCPLGSFEGGQLIFPELKLIIYAKQGQAIAFRSNILVHSNLPVISGVRHSVVFFIHATSIKKNRKFETLFHNTDQDNSDCVGINNSGKKLRTGSRSPKIKNSRRSYLDLEPARRGLPAKYKNN</sequence>
<keyword evidence="2" id="KW-1185">Reference proteome</keyword>
<reference evidence="1 2" key="1">
    <citation type="submission" date="2018-06" db="EMBL/GenBank/DDBJ databases">
        <title>Comparative genomics reveals the genomic features of Rhizophagus irregularis, R. cerebriforme, R. diaphanum and Gigaspora rosea, and their symbiotic lifestyle signature.</title>
        <authorList>
            <person name="Morin E."/>
            <person name="San Clemente H."/>
            <person name="Chen E.C.H."/>
            <person name="De La Providencia I."/>
            <person name="Hainaut M."/>
            <person name="Kuo A."/>
            <person name="Kohler A."/>
            <person name="Murat C."/>
            <person name="Tang N."/>
            <person name="Roy S."/>
            <person name="Loubradou J."/>
            <person name="Henrissat B."/>
            <person name="Grigoriev I.V."/>
            <person name="Corradi N."/>
            <person name="Roux C."/>
            <person name="Martin F.M."/>
        </authorList>
    </citation>
    <scope>NUCLEOTIDE SEQUENCE [LARGE SCALE GENOMIC DNA]</scope>
    <source>
        <strain evidence="1 2">DAOM 194757</strain>
    </source>
</reference>
<organism evidence="1 2">
    <name type="scientific">Gigaspora rosea</name>
    <dbReference type="NCBI Taxonomy" id="44941"/>
    <lineage>
        <taxon>Eukaryota</taxon>
        <taxon>Fungi</taxon>
        <taxon>Fungi incertae sedis</taxon>
        <taxon>Mucoromycota</taxon>
        <taxon>Glomeromycotina</taxon>
        <taxon>Glomeromycetes</taxon>
        <taxon>Diversisporales</taxon>
        <taxon>Gigasporaceae</taxon>
        <taxon>Gigaspora</taxon>
    </lineage>
</organism>
<evidence type="ECO:0000313" key="2">
    <source>
        <dbReference type="Proteomes" id="UP000266673"/>
    </source>
</evidence>
<dbReference type="Proteomes" id="UP000266673">
    <property type="component" value="Unassembled WGS sequence"/>
</dbReference>
<name>A0A397VGU6_9GLOM</name>
<dbReference type="Gene3D" id="3.60.130.30">
    <property type="match status" value="1"/>
</dbReference>
<proteinExistence type="predicted"/>
<dbReference type="OrthoDB" id="2442370at2759"/>
<dbReference type="STRING" id="44941.A0A397VGU6"/>